<accession>A0A6J4HQA1</accession>
<sequence>EIVVHADGQVADPGVSASGDLAALLGNRIFENEDRSGADPHVHPAFSNGVTMTDIDQNLPTLATQESLRVIDSLTQLTCGLDDDAGEYLVANRVSSLWERYISEGRQAVDELLATDGGRWFMEIKRRFLSEVEGVENLTVPEGWSFTVKGEPQDPNAMQLRAAWAAREKRHVGNWSGVGAGKTLSAVLASRVVDARVTLVVTNNATIEGWRRQIRAAYPDCVVFTSVGDGPTVDRNEYNYVVLNYEKFQGPGRNYLVHRLLDLGVDFVVFDEVQFVKQRDKNATNRRKALEALVSGLAENNPDLRVMGMSATPVINNLLEAKKLLEIVAGVRFPELDTQATVNNALAVHRALMLHGFRYRPRYDQEMRTDIVATTCNDLLEPLRDLGRDVLGVEQLLLPAKIEAVRRRFRKGTVVYTHYVDGMVPPIRRYLEDMGFKVGLYTGGDKSGLEPFLRGDVDILVGSRPVGTGLDGLQYVCERIVMLCLPWTSAEFEQIIGRVRRQGSNFGEVEIVVPQVTLDHEGDTWSWDRGRMALIRYKRTLSDCAVDGYIPETVRINPKELLKQSREALERWIERVSGEGVLSIERERLTVPLPTDIREKVQVRHGDFTTLNNRWSISRSGTTYERLQQDPSEWYLYHTLYREARNNWPEKPFERIAERIRVRPDWVV</sequence>
<dbReference type="InterPro" id="IPR014001">
    <property type="entry name" value="Helicase_ATP-bd"/>
</dbReference>
<dbReference type="GO" id="GO:0003677">
    <property type="term" value="F:DNA binding"/>
    <property type="evidence" value="ECO:0007669"/>
    <property type="project" value="InterPro"/>
</dbReference>
<dbReference type="Pfam" id="PF04851">
    <property type="entry name" value="ResIII"/>
    <property type="match status" value="1"/>
</dbReference>
<dbReference type="PROSITE" id="PS51192">
    <property type="entry name" value="HELICASE_ATP_BIND_1"/>
    <property type="match status" value="1"/>
</dbReference>
<feature type="non-terminal residue" evidence="2">
    <location>
        <position position="1"/>
    </location>
</feature>
<dbReference type="AlphaFoldDB" id="A0A6J4HQA1"/>
<proteinExistence type="predicted"/>
<dbReference type="InterPro" id="IPR006935">
    <property type="entry name" value="Helicase/UvrB_N"/>
</dbReference>
<dbReference type="SMART" id="SM00487">
    <property type="entry name" value="DEXDc"/>
    <property type="match status" value="1"/>
</dbReference>
<reference evidence="2" key="1">
    <citation type="submission" date="2020-02" db="EMBL/GenBank/DDBJ databases">
        <authorList>
            <person name="Meier V. D."/>
        </authorList>
    </citation>
    <scope>NUCLEOTIDE SEQUENCE</scope>
    <source>
        <strain evidence="2">AVDCRST_MAG93</strain>
    </source>
</reference>
<dbReference type="InterPro" id="IPR007823">
    <property type="entry name" value="RRP8"/>
</dbReference>
<dbReference type="EMBL" id="CADCTR010000259">
    <property type="protein sequence ID" value="CAA9228907.1"/>
    <property type="molecule type" value="Genomic_DNA"/>
</dbReference>
<evidence type="ECO:0000313" key="2">
    <source>
        <dbReference type="EMBL" id="CAA9228907.1"/>
    </source>
</evidence>
<dbReference type="GO" id="GO:0005524">
    <property type="term" value="F:ATP binding"/>
    <property type="evidence" value="ECO:0007669"/>
    <property type="project" value="InterPro"/>
</dbReference>
<dbReference type="SUPFAM" id="SSF52540">
    <property type="entry name" value="P-loop containing nucleoside triphosphate hydrolases"/>
    <property type="match status" value="1"/>
</dbReference>
<feature type="non-terminal residue" evidence="2">
    <location>
        <position position="668"/>
    </location>
</feature>
<gene>
    <name evidence="2" type="ORF">AVDCRST_MAG93-796</name>
</gene>
<organism evidence="2">
    <name type="scientific">uncultured Chloroflexia bacterium</name>
    <dbReference type="NCBI Taxonomy" id="1672391"/>
    <lineage>
        <taxon>Bacteria</taxon>
        <taxon>Bacillati</taxon>
        <taxon>Chloroflexota</taxon>
        <taxon>Chloroflexia</taxon>
        <taxon>environmental samples</taxon>
    </lineage>
</organism>
<name>A0A6J4HQA1_9CHLR</name>
<protein>
    <recommendedName>
        <fullName evidence="1">Helicase ATP-binding domain-containing protein</fullName>
    </recommendedName>
</protein>
<dbReference type="GO" id="GO:0016787">
    <property type="term" value="F:hydrolase activity"/>
    <property type="evidence" value="ECO:0007669"/>
    <property type="project" value="InterPro"/>
</dbReference>
<evidence type="ECO:0000259" key="1">
    <source>
        <dbReference type="PROSITE" id="PS51192"/>
    </source>
</evidence>
<dbReference type="Pfam" id="PF05148">
    <property type="entry name" value="Methyltransf_8"/>
    <property type="match status" value="1"/>
</dbReference>
<feature type="domain" description="Helicase ATP-binding" evidence="1">
    <location>
        <begin position="163"/>
        <end position="331"/>
    </location>
</feature>
<dbReference type="GO" id="GO:0008168">
    <property type="term" value="F:methyltransferase activity"/>
    <property type="evidence" value="ECO:0007669"/>
    <property type="project" value="InterPro"/>
</dbReference>
<dbReference type="InterPro" id="IPR027417">
    <property type="entry name" value="P-loop_NTPase"/>
</dbReference>
<dbReference type="Gene3D" id="3.40.50.300">
    <property type="entry name" value="P-loop containing nucleotide triphosphate hydrolases"/>
    <property type="match status" value="2"/>
</dbReference>